<evidence type="ECO:0000313" key="6">
    <source>
        <dbReference type="EMBL" id="MVW59873.1"/>
    </source>
</evidence>
<organism evidence="6 7">
    <name type="scientific">Massilia cellulosiltytica</name>
    <dbReference type="NCBI Taxonomy" id="2683234"/>
    <lineage>
        <taxon>Bacteria</taxon>
        <taxon>Pseudomonadati</taxon>
        <taxon>Pseudomonadota</taxon>
        <taxon>Betaproteobacteria</taxon>
        <taxon>Burkholderiales</taxon>
        <taxon>Oxalobacteraceae</taxon>
        <taxon>Telluria group</taxon>
        <taxon>Massilia</taxon>
    </lineage>
</organism>
<feature type="domain" description="HTH lysR-type" evidence="5">
    <location>
        <begin position="6"/>
        <end position="63"/>
    </location>
</feature>
<accession>A0A7X3FXN5</accession>
<dbReference type="SUPFAM" id="SSF53850">
    <property type="entry name" value="Periplasmic binding protein-like II"/>
    <property type="match status" value="1"/>
</dbReference>
<evidence type="ECO:0000259" key="5">
    <source>
        <dbReference type="PROSITE" id="PS50931"/>
    </source>
</evidence>
<dbReference type="Pfam" id="PF03466">
    <property type="entry name" value="LysR_substrate"/>
    <property type="match status" value="1"/>
</dbReference>
<dbReference type="GO" id="GO:0003677">
    <property type="term" value="F:DNA binding"/>
    <property type="evidence" value="ECO:0007669"/>
    <property type="project" value="UniProtKB-KW"/>
</dbReference>
<dbReference type="GO" id="GO:0003700">
    <property type="term" value="F:DNA-binding transcription factor activity"/>
    <property type="evidence" value="ECO:0007669"/>
    <property type="project" value="InterPro"/>
</dbReference>
<dbReference type="Pfam" id="PF00126">
    <property type="entry name" value="HTH_1"/>
    <property type="match status" value="1"/>
</dbReference>
<protein>
    <submittedName>
        <fullName evidence="6">LysR family transcriptional regulator</fullName>
    </submittedName>
</protein>
<gene>
    <name evidence="6" type="ORF">GPY61_08005</name>
</gene>
<dbReference type="InterPro" id="IPR005119">
    <property type="entry name" value="LysR_subst-bd"/>
</dbReference>
<dbReference type="Gene3D" id="1.10.10.10">
    <property type="entry name" value="Winged helix-like DNA-binding domain superfamily/Winged helix DNA-binding domain"/>
    <property type="match status" value="1"/>
</dbReference>
<evidence type="ECO:0000256" key="4">
    <source>
        <dbReference type="ARBA" id="ARBA00023163"/>
    </source>
</evidence>
<comment type="caution">
    <text evidence="6">The sequence shown here is derived from an EMBL/GenBank/DDBJ whole genome shotgun (WGS) entry which is preliminary data.</text>
</comment>
<dbReference type="SUPFAM" id="SSF46785">
    <property type="entry name" value="Winged helix' DNA-binding domain"/>
    <property type="match status" value="1"/>
</dbReference>
<evidence type="ECO:0000256" key="3">
    <source>
        <dbReference type="ARBA" id="ARBA00023125"/>
    </source>
</evidence>
<dbReference type="RefSeq" id="WP_056125313.1">
    <property type="nucleotide sequence ID" value="NZ_WSES01000002.1"/>
</dbReference>
<evidence type="ECO:0000256" key="2">
    <source>
        <dbReference type="ARBA" id="ARBA00023015"/>
    </source>
</evidence>
<dbReference type="InterPro" id="IPR036390">
    <property type="entry name" value="WH_DNA-bd_sf"/>
</dbReference>
<reference evidence="6 7" key="1">
    <citation type="submission" date="2019-12" db="EMBL/GenBank/DDBJ databases">
        <authorList>
            <person name="Li C."/>
            <person name="Zhao J."/>
        </authorList>
    </citation>
    <scope>NUCLEOTIDE SEQUENCE [LARGE SCALE GENOMIC DNA]</scope>
    <source>
        <strain evidence="6 7">NEAU-DD11</strain>
    </source>
</reference>
<dbReference type="PROSITE" id="PS50931">
    <property type="entry name" value="HTH_LYSR"/>
    <property type="match status" value="1"/>
</dbReference>
<dbReference type="EMBL" id="WSES01000002">
    <property type="protein sequence ID" value="MVW59873.1"/>
    <property type="molecule type" value="Genomic_DNA"/>
</dbReference>
<dbReference type="InterPro" id="IPR050389">
    <property type="entry name" value="LysR-type_TF"/>
</dbReference>
<proteinExistence type="inferred from homology"/>
<keyword evidence="7" id="KW-1185">Reference proteome</keyword>
<keyword evidence="3" id="KW-0238">DNA-binding</keyword>
<name>A0A7X3FXN5_9BURK</name>
<evidence type="ECO:0000313" key="7">
    <source>
        <dbReference type="Proteomes" id="UP000443353"/>
    </source>
</evidence>
<dbReference type="PRINTS" id="PR00039">
    <property type="entry name" value="HTHLYSR"/>
</dbReference>
<dbReference type="Proteomes" id="UP000443353">
    <property type="component" value="Unassembled WGS sequence"/>
</dbReference>
<dbReference type="PANTHER" id="PTHR30118">
    <property type="entry name" value="HTH-TYPE TRANSCRIPTIONAL REGULATOR LEUO-RELATED"/>
    <property type="match status" value="1"/>
</dbReference>
<evidence type="ECO:0000256" key="1">
    <source>
        <dbReference type="ARBA" id="ARBA00009437"/>
    </source>
</evidence>
<dbReference type="InterPro" id="IPR036388">
    <property type="entry name" value="WH-like_DNA-bd_sf"/>
</dbReference>
<comment type="similarity">
    <text evidence="1">Belongs to the LysR transcriptional regulatory family.</text>
</comment>
<dbReference type="AlphaFoldDB" id="A0A7X3FXN5"/>
<dbReference type="Gene3D" id="3.40.190.10">
    <property type="entry name" value="Periplasmic binding protein-like II"/>
    <property type="match status" value="2"/>
</dbReference>
<keyword evidence="2" id="KW-0805">Transcription regulation</keyword>
<dbReference type="PANTHER" id="PTHR30118:SF6">
    <property type="entry name" value="HTH-TYPE TRANSCRIPTIONAL REGULATOR LEUO"/>
    <property type="match status" value="1"/>
</dbReference>
<dbReference type="InterPro" id="IPR000847">
    <property type="entry name" value="LysR_HTH_N"/>
</dbReference>
<keyword evidence="4" id="KW-0804">Transcription</keyword>
<sequence length="303" mass="34493">MRFNKLDLNLLVVLNALLTECNISRAAEKIYLSQSATSSALARLRDYFNDELLVSSGRQLVLTPRAKELVEPVREVLMRIDSTIATQPQFDPATETRTFTILVSDYTMAVLVPPLLEALYRQAPGVRVSLRHQYDRQPADVLEQGDADFLVIPSQYLAKEHPSAVLFEEDYLCVTWEGHSRIQDKLTFDDYLSCGHVIPTFASANPLPTLDGWFIESYDVKRRVEVTAPTMTGLPSLVVGTDRIATVHRRIALRAQEALPIRVWEPPPRIPRLVQSLQWHRHRNNDPAIRWLRDLFVDVARGV</sequence>